<keyword evidence="3" id="KW-1185">Reference proteome</keyword>
<evidence type="ECO:0008006" key="4">
    <source>
        <dbReference type="Google" id="ProtNLM"/>
    </source>
</evidence>
<evidence type="ECO:0000313" key="2">
    <source>
        <dbReference type="EMBL" id="QCP15005.1"/>
    </source>
</evidence>
<accession>A0ABX5UT88</accession>
<dbReference type="EMBL" id="CP040017">
    <property type="protein sequence ID" value="QCP15005.1"/>
    <property type="molecule type" value="Genomic_DNA"/>
</dbReference>
<name>A0ABX5UT88_9BURK</name>
<sequence>MDYCPVCGYGPALGYASTEELRCSFEICDCCGCEYGYDDNVAHYERWVAKGCPWFRSKARPLNWSLEEQLTRTIRPWPPERESAR</sequence>
<dbReference type="Proteomes" id="UP000298763">
    <property type="component" value="Chromosome"/>
</dbReference>
<gene>
    <name evidence="1" type="ORF">FCL38_03170</name>
    <name evidence="2" type="ORF">FCL38_29560</name>
</gene>
<proteinExistence type="predicted"/>
<protein>
    <recommendedName>
        <fullName evidence="4">Cysteine-rich CPCC domain-containing protein</fullName>
    </recommendedName>
</protein>
<evidence type="ECO:0000313" key="3">
    <source>
        <dbReference type="Proteomes" id="UP000298763"/>
    </source>
</evidence>
<evidence type="ECO:0000313" key="1">
    <source>
        <dbReference type="EMBL" id="QCP14470.1"/>
    </source>
</evidence>
<dbReference type="EMBL" id="CP040017">
    <property type="protein sequence ID" value="QCP14470.1"/>
    <property type="molecule type" value="Genomic_DNA"/>
</dbReference>
<organism evidence="1 3">
    <name type="scientific">Pseudoduganella umbonata</name>
    <dbReference type="NCBI Taxonomy" id="864828"/>
    <lineage>
        <taxon>Bacteria</taxon>
        <taxon>Pseudomonadati</taxon>
        <taxon>Pseudomonadota</taxon>
        <taxon>Betaproteobacteria</taxon>
        <taxon>Burkholderiales</taxon>
        <taxon>Oxalobacteraceae</taxon>
        <taxon>Telluria group</taxon>
        <taxon>Pseudoduganella</taxon>
    </lineage>
</organism>
<reference evidence="1 3" key="1">
    <citation type="submission" date="2019-05" db="EMBL/GenBank/DDBJ databases">
        <title>Draft Genome Sequences of Six Type Strains of the Genus Massilia.</title>
        <authorList>
            <person name="Miess H."/>
            <person name="Frediansyhah A."/>
            <person name="Gross H."/>
        </authorList>
    </citation>
    <scope>NUCLEOTIDE SEQUENCE [LARGE SCALE GENOMIC DNA]</scope>
    <source>
        <strain evidence="1 3">DSMZ 26121</strain>
    </source>
</reference>